<keyword evidence="1" id="KW-0812">Transmembrane</keyword>
<evidence type="ECO:0000256" key="1">
    <source>
        <dbReference type="SAM" id="Phobius"/>
    </source>
</evidence>
<evidence type="ECO:0000313" key="2">
    <source>
        <dbReference type="Ensembl" id="ENSPANP00000056308.1"/>
    </source>
</evidence>
<dbReference type="Proteomes" id="UP000028761">
    <property type="component" value="Chromosome 19"/>
</dbReference>
<keyword evidence="3" id="KW-1185">Reference proteome</keyword>
<keyword evidence="1" id="KW-0472">Membrane</keyword>
<reference evidence="2 3" key="1">
    <citation type="submission" date="2012-03" db="EMBL/GenBank/DDBJ databases">
        <title>Whole Genome Assembly of Papio anubis.</title>
        <authorList>
            <person name="Liu Y.L."/>
            <person name="Abraham K.A."/>
            <person name="Akbar H.A."/>
            <person name="Ali S.A."/>
            <person name="Anosike U.A."/>
            <person name="Aqrawi P.A."/>
            <person name="Arias F.A."/>
            <person name="Attaway T.A."/>
            <person name="Awwad R.A."/>
            <person name="Babu C.B."/>
            <person name="Bandaranaike D.B."/>
            <person name="Battles P.B."/>
            <person name="Bell A.B."/>
            <person name="Beltran B.B."/>
            <person name="Berhane-Mersha D.B."/>
            <person name="Bess C.B."/>
            <person name="Bickham C.B."/>
            <person name="Bolden T.B."/>
            <person name="Carter K.C."/>
            <person name="Chau D.C."/>
            <person name="Chavez A.C."/>
            <person name="Clerc-Blankenburg K.C."/>
            <person name="Coyle M.C."/>
            <person name="Dao M.D."/>
            <person name="Davila M.L.D."/>
            <person name="Davy-Carroll L.D."/>
            <person name="Denson S.D."/>
            <person name="Dinh H.D."/>
            <person name="Fernandez S.F."/>
            <person name="Fernando P.F."/>
            <person name="Forbes L.F."/>
            <person name="Francis C.F."/>
            <person name="Francisco L.F."/>
            <person name="Fu Q.F."/>
            <person name="Garcia-Iii R.G."/>
            <person name="Garrett T.G."/>
            <person name="Gross S.G."/>
            <person name="Gubbala S.G."/>
            <person name="Hirani K.H."/>
            <person name="Hogues M.H."/>
            <person name="Hollins B.H."/>
            <person name="Jackson L.J."/>
            <person name="Javaid M.J."/>
            <person name="Jhangiani S.J."/>
            <person name="Johnson A.J."/>
            <person name="Johnson B.J."/>
            <person name="Jones J.J."/>
            <person name="Joshi V.J."/>
            <person name="Kalu J.K."/>
            <person name="Khan N.K."/>
            <person name="Korchina V.K."/>
            <person name="Kovar C.K."/>
            <person name="Lago L.L."/>
            <person name="Lara F.L."/>
            <person name="Le T.-K.L."/>
            <person name="Lee S.L."/>
            <person name="Legall-Iii F.L."/>
            <person name="Lemon S.L."/>
            <person name="Liu J.L."/>
            <person name="Liu Y.-S.L."/>
            <person name="Liyanage D.L."/>
            <person name="Lopez J.L."/>
            <person name="Lorensuhewa L.L."/>
            <person name="Mata R.M."/>
            <person name="Mathew T.M."/>
            <person name="Mercado C.M."/>
            <person name="Mercado I.M."/>
            <person name="Morales K.M."/>
            <person name="Morgan M.M."/>
            <person name="Munidasa M.M."/>
            <person name="Ngo D.N."/>
            <person name="Nguyen L.N."/>
            <person name="Nguyen T.N."/>
            <person name="Nguyen N.N."/>
            <person name="Obregon M.O."/>
            <person name="Okwuonu G.O."/>
            <person name="Ongeri F.O."/>
            <person name="Onwere C.O."/>
            <person name="Osifeso I.O."/>
            <person name="Parra A.P."/>
            <person name="Patil S.P."/>
            <person name="Perez A.P."/>
            <person name="Perez Y.P."/>
            <person name="Pham C.P."/>
            <person name="Pu L.-L.P."/>
            <person name="Puazo M.P."/>
            <person name="Quiroz J.Q."/>
            <person name="Rouhana J.R."/>
            <person name="Ruiz M.R."/>
            <person name="Ruiz S.-J.R."/>
            <person name="Saada N.S."/>
            <person name="Santibanez J.S."/>
            <person name="Scheel M.S."/>
            <person name="Schneider B.S."/>
            <person name="Simmons D.S."/>
            <person name="Sisson I.S."/>
            <person name="Tang L.-Y.T."/>
            <person name="Thornton R.T."/>
            <person name="Tisius J.T."/>
            <person name="Toledanes G.T."/>
            <person name="Trejos Z.T."/>
            <person name="Usmani K.U."/>
            <person name="Varghese R.V."/>
            <person name="Vattathil S.V."/>
            <person name="Vee V.V."/>
            <person name="Walker D.W."/>
            <person name="Weissenberger G.W."/>
            <person name="White C.W."/>
            <person name="Williams A.W."/>
            <person name="Woodworth J.W."/>
            <person name="Wright R.W."/>
            <person name="Zhu Y.Z."/>
            <person name="Han Y.H."/>
            <person name="Newsham I.N."/>
            <person name="Nazareth L.N."/>
            <person name="Worley K.W."/>
            <person name="Muzny D.M."/>
            <person name="Rogers J.R."/>
            <person name="Gibbs R.G."/>
        </authorList>
    </citation>
    <scope>NUCLEOTIDE SEQUENCE [LARGE SCALE GENOMIC DNA]</scope>
</reference>
<dbReference type="PANTHER" id="PTHR12138:SF162">
    <property type="entry name" value="CHROMOSOME UNDETERMINED SCAFFOLD_275, WHOLE GENOME SHOTGUN SEQUENCE"/>
    <property type="match status" value="1"/>
</dbReference>
<dbReference type="PANTHER" id="PTHR12138">
    <property type="entry name" value="PRIMATE-EXPANDED PROTEIN FAMILY"/>
    <property type="match status" value="1"/>
</dbReference>
<feature type="transmembrane region" description="Helical" evidence="1">
    <location>
        <begin position="46"/>
        <end position="66"/>
    </location>
</feature>
<dbReference type="GeneTree" id="ENSGT01120000271815"/>
<dbReference type="PRINTS" id="PR02045">
    <property type="entry name" value="F138DOMAIN"/>
</dbReference>
<sequence>MNFFLFLHNFMDIRFVLTLDLSNLSTGFFLSLLSRELSPFHLNKHFTTSVWHIQISTITILFFFFFRDRVSLSCPRLECSGAISARSNLRLLGSSDPLTSASRLAGITGMHHHPRLIFLFLVETGFHHVGQACLELLASGDPSTSASQSSGITDVSHCTQPTCILNYLWPALLKKRGQLFFKEKLFLICLSSTE</sequence>
<keyword evidence="1" id="KW-1133">Transmembrane helix</keyword>
<dbReference type="Ensembl" id="ENSPANT00000078569.1">
    <property type="protein sequence ID" value="ENSPANP00000056308.1"/>
    <property type="gene ID" value="ENSPANG00000050417.1"/>
</dbReference>
<accession>A0A8I5ND30</accession>
<dbReference type="AlphaFoldDB" id="A0A8I5ND30"/>
<protein>
    <submittedName>
        <fullName evidence="2">Uncharacterized protein</fullName>
    </submittedName>
</protein>
<evidence type="ECO:0000313" key="3">
    <source>
        <dbReference type="Proteomes" id="UP000028761"/>
    </source>
</evidence>
<reference evidence="2" key="2">
    <citation type="submission" date="2025-08" db="UniProtKB">
        <authorList>
            <consortium name="Ensembl"/>
        </authorList>
    </citation>
    <scope>IDENTIFICATION</scope>
</reference>
<proteinExistence type="predicted"/>
<feature type="transmembrane region" description="Helical" evidence="1">
    <location>
        <begin position="12"/>
        <end position="34"/>
    </location>
</feature>
<name>A0A8I5ND30_PAPAN</name>
<organism evidence="2 3">
    <name type="scientific">Papio anubis</name>
    <name type="common">Olive baboon</name>
    <dbReference type="NCBI Taxonomy" id="9555"/>
    <lineage>
        <taxon>Eukaryota</taxon>
        <taxon>Metazoa</taxon>
        <taxon>Chordata</taxon>
        <taxon>Craniata</taxon>
        <taxon>Vertebrata</taxon>
        <taxon>Euteleostomi</taxon>
        <taxon>Mammalia</taxon>
        <taxon>Eutheria</taxon>
        <taxon>Euarchontoglires</taxon>
        <taxon>Primates</taxon>
        <taxon>Haplorrhini</taxon>
        <taxon>Catarrhini</taxon>
        <taxon>Cercopithecidae</taxon>
        <taxon>Cercopithecinae</taxon>
        <taxon>Papio</taxon>
    </lineage>
</organism>
<reference evidence="2" key="3">
    <citation type="submission" date="2025-09" db="UniProtKB">
        <authorList>
            <consortium name="Ensembl"/>
        </authorList>
    </citation>
    <scope>IDENTIFICATION</scope>
</reference>